<evidence type="ECO:0000313" key="3">
    <source>
        <dbReference type="EMBL" id="CAD9687785.1"/>
    </source>
</evidence>
<dbReference type="GO" id="GO:0052689">
    <property type="term" value="F:carboxylic ester hydrolase activity"/>
    <property type="evidence" value="ECO:0007669"/>
    <property type="project" value="TreeGrafter"/>
</dbReference>
<feature type="domain" description="AB hydrolase-1" evidence="2">
    <location>
        <begin position="69"/>
        <end position="337"/>
    </location>
</feature>
<gene>
    <name evidence="3" type="ORF">QSP1433_LOCUS9646</name>
</gene>
<proteinExistence type="inferred from homology"/>
<dbReference type="AlphaFoldDB" id="A0A7S2S2V4"/>
<dbReference type="GO" id="GO:0006654">
    <property type="term" value="P:phosphatidic acid biosynthetic process"/>
    <property type="evidence" value="ECO:0007669"/>
    <property type="project" value="TreeGrafter"/>
</dbReference>
<dbReference type="InterPro" id="IPR029058">
    <property type="entry name" value="AB_hydrolase_fold"/>
</dbReference>
<name>A0A7S2S2V4_9STRA</name>
<dbReference type="Gene3D" id="3.40.50.1820">
    <property type="entry name" value="alpha/beta hydrolase"/>
    <property type="match status" value="1"/>
</dbReference>
<protein>
    <recommendedName>
        <fullName evidence="2">AB hydrolase-1 domain-containing protein</fullName>
    </recommendedName>
</protein>
<dbReference type="GO" id="GO:0055088">
    <property type="term" value="P:lipid homeostasis"/>
    <property type="evidence" value="ECO:0007669"/>
    <property type="project" value="TreeGrafter"/>
</dbReference>
<dbReference type="EMBL" id="HBHK01015362">
    <property type="protein sequence ID" value="CAD9687785.1"/>
    <property type="molecule type" value="Transcribed_RNA"/>
</dbReference>
<accession>A0A7S2S2V4</accession>
<sequence length="386" mass="43033">MGSVWTRYDSKALDQVHDNILKTVEESAYRSGRAVRFKRDQTELANGKHVIHSIECESMYRKDVNNDSPILLMHGYGAGSLLFANNLAGLAHETGRKVIAVDWLGFGASSRPKFKGKQVDDTVEWFLDTFDEWRATKNLEKFDMIAHSMGGYLGAFYCLGKGKGRVDNLVLASPVGVPHAPAEMKTSSNTLKILRKLWNWGVTPNHLVRGAGPYGHRLVEKAVNARFGDVDEERLGLSGGDLQTRTNVVDYLFHITAAPGSGEHALSKLLAPGAYAKKPLCEELPKLEGVNLLFVYGDRDWMDASAGERLAFSSLQHLPTAEVITVPGSHHVYLDHPEVFDKQVSTFFKENSCEKDSTRVNNRIRGYINSFYQVRHPRNHVCCLSS</sequence>
<dbReference type="Pfam" id="PF00561">
    <property type="entry name" value="Abhydrolase_1"/>
    <property type="match status" value="1"/>
</dbReference>
<reference evidence="3" key="1">
    <citation type="submission" date="2021-01" db="EMBL/GenBank/DDBJ databases">
        <authorList>
            <person name="Corre E."/>
            <person name="Pelletier E."/>
            <person name="Niang G."/>
            <person name="Scheremetjew M."/>
            <person name="Finn R."/>
            <person name="Kale V."/>
            <person name="Holt S."/>
            <person name="Cochrane G."/>
            <person name="Meng A."/>
            <person name="Brown T."/>
            <person name="Cohen L."/>
        </authorList>
    </citation>
    <scope>NUCLEOTIDE SEQUENCE</scope>
    <source>
        <strain evidence="3">NY070348D</strain>
    </source>
</reference>
<dbReference type="SUPFAM" id="SSF53474">
    <property type="entry name" value="alpha/beta-Hydrolases"/>
    <property type="match status" value="1"/>
</dbReference>
<evidence type="ECO:0000259" key="2">
    <source>
        <dbReference type="Pfam" id="PF00561"/>
    </source>
</evidence>
<dbReference type="PANTHER" id="PTHR42886:SF29">
    <property type="entry name" value="PUMMELIG, ISOFORM A"/>
    <property type="match status" value="1"/>
</dbReference>
<dbReference type="GO" id="GO:0042171">
    <property type="term" value="F:lysophosphatidic acid acyltransferase activity"/>
    <property type="evidence" value="ECO:0007669"/>
    <property type="project" value="TreeGrafter"/>
</dbReference>
<evidence type="ECO:0000256" key="1">
    <source>
        <dbReference type="ARBA" id="ARBA00038097"/>
    </source>
</evidence>
<comment type="similarity">
    <text evidence="1">Belongs to the peptidase S33 family. ABHD4/ABHD5 subfamily.</text>
</comment>
<dbReference type="InterPro" id="IPR000073">
    <property type="entry name" value="AB_hydrolase_1"/>
</dbReference>
<organism evidence="3">
    <name type="scientific">Mucochytrium quahogii</name>
    <dbReference type="NCBI Taxonomy" id="96639"/>
    <lineage>
        <taxon>Eukaryota</taxon>
        <taxon>Sar</taxon>
        <taxon>Stramenopiles</taxon>
        <taxon>Bigyra</taxon>
        <taxon>Labyrinthulomycetes</taxon>
        <taxon>Thraustochytrida</taxon>
        <taxon>Thraustochytriidae</taxon>
        <taxon>Mucochytrium</taxon>
    </lineage>
</organism>
<dbReference type="PANTHER" id="PTHR42886">
    <property type="entry name" value="RE40534P-RELATED"/>
    <property type="match status" value="1"/>
</dbReference>